<gene>
    <name evidence="1" type="ORF">T07_8677</name>
</gene>
<comment type="caution">
    <text evidence="1">The sequence shown here is derived from an EMBL/GenBank/DDBJ whole genome shotgun (WGS) entry which is preliminary data.</text>
</comment>
<dbReference type="OrthoDB" id="10415037at2759"/>
<dbReference type="AlphaFoldDB" id="A0A0V0RVJ1"/>
<evidence type="ECO:0000313" key="1">
    <source>
        <dbReference type="EMBL" id="KRX18459.1"/>
    </source>
</evidence>
<keyword evidence="2" id="KW-1185">Reference proteome</keyword>
<evidence type="ECO:0000313" key="2">
    <source>
        <dbReference type="Proteomes" id="UP000054630"/>
    </source>
</evidence>
<accession>A0A0V0RVJ1</accession>
<reference evidence="1 2" key="1">
    <citation type="submission" date="2015-01" db="EMBL/GenBank/DDBJ databases">
        <title>Evolution of Trichinella species and genotypes.</title>
        <authorList>
            <person name="Korhonen P.K."/>
            <person name="Edoardo P."/>
            <person name="Giuseppe L.R."/>
            <person name="Gasser R.B."/>
        </authorList>
    </citation>
    <scope>NUCLEOTIDE SEQUENCE [LARGE SCALE GENOMIC DNA]</scope>
    <source>
        <strain evidence="1">ISS37</strain>
    </source>
</reference>
<sequence length="420" mass="47665">MSASAHGWVAPTRSVSFCPEQFHFLYDGNGDTVVKVREPARQDGVWWGTVVTREESSSPANASDWDDCQLPNVATRSKHYFTVSSKLVKNKRFLRLCSFHQEAEDIDCALAVLRLVLVNLPVIHELFLKDYCGDFKIGRVFYSSTLLGEQLSCDSVTDNLRITISVQFLTARRCCRTIKQSTSRVSDPGSLVILENHRALKHAFVYCKLICNTSCSSTLKTKMKPEYEPNVNRNQKLSHCDIVGKKSPGTVLLLFIAAIAKLQLHIKLQTTIKNVQEAWHISLQTALPSLNDIVMDDTYNTNAVRVSNRKLQWFGFLENHRALNHVFIYCEFNSPRLYAHVKIKLAYEESNCNHGDFVVKNHRAQFGCCLQLQQQRCAAQSSCRNHGVNLAIVRSCNSNAMLQNLTRSWWFGSFTKSPDH</sequence>
<proteinExistence type="predicted"/>
<organism evidence="1 2">
    <name type="scientific">Trichinella nelsoni</name>
    <dbReference type="NCBI Taxonomy" id="6336"/>
    <lineage>
        <taxon>Eukaryota</taxon>
        <taxon>Metazoa</taxon>
        <taxon>Ecdysozoa</taxon>
        <taxon>Nematoda</taxon>
        <taxon>Enoplea</taxon>
        <taxon>Dorylaimia</taxon>
        <taxon>Trichinellida</taxon>
        <taxon>Trichinellidae</taxon>
        <taxon>Trichinella</taxon>
    </lineage>
</organism>
<protein>
    <submittedName>
        <fullName evidence="1">Uncharacterized protein</fullName>
    </submittedName>
</protein>
<dbReference type="EMBL" id="JYDL01000072">
    <property type="protein sequence ID" value="KRX18459.1"/>
    <property type="molecule type" value="Genomic_DNA"/>
</dbReference>
<dbReference type="Proteomes" id="UP000054630">
    <property type="component" value="Unassembled WGS sequence"/>
</dbReference>
<name>A0A0V0RVJ1_9BILA</name>